<comment type="caution">
    <text evidence="2">The sequence shown here is derived from an EMBL/GenBank/DDBJ whole genome shotgun (WGS) entry which is preliminary data.</text>
</comment>
<proteinExistence type="predicted"/>
<feature type="region of interest" description="Disordered" evidence="1">
    <location>
        <begin position="1"/>
        <end position="40"/>
    </location>
</feature>
<accession>A0ABP1R2E4</accession>
<reference evidence="2 3" key="1">
    <citation type="submission" date="2024-08" db="EMBL/GenBank/DDBJ databases">
        <authorList>
            <person name="Cucini C."/>
            <person name="Frati F."/>
        </authorList>
    </citation>
    <scope>NUCLEOTIDE SEQUENCE [LARGE SCALE GENOMIC DNA]</scope>
</reference>
<name>A0ABP1R2E4_9HEXA</name>
<evidence type="ECO:0000313" key="2">
    <source>
        <dbReference type="EMBL" id="CAL8117565.1"/>
    </source>
</evidence>
<organism evidence="2 3">
    <name type="scientific">Orchesella dallaii</name>
    <dbReference type="NCBI Taxonomy" id="48710"/>
    <lineage>
        <taxon>Eukaryota</taxon>
        <taxon>Metazoa</taxon>
        <taxon>Ecdysozoa</taxon>
        <taxon>Arthropoda</taxon>
        <taxon>Hexapoda</taxon>
        <taxon>Collembola</taxon>
        <taxon>Entomobryomorpha</taxon>
        <taxon>Entomobryoidea</taxon>
        <taxon>Orchesellidae</taxon>
        <taxon>Orchesellinae</taxon>
        <taxon>Orchesella</taxon>
    </lineage>
</organism>
<sequence>MRLDLMETGSEWTQETRSPLSQEGASSIDAPHGWSTDRLGSPVQALQQQMRVSAVEGRDDGGTIEEFLKARVAAAKKNLEGVGTTLLEKVNDGEATEFIVENSTSGAIGSLEKCDSELV</sequence>
<protein>
    <submittedName>
        <fullName evidence="2">Uncharacterized protein</fullName>
    </submittedName>
</protein>
<keyword evidence="3" id="KW-1185">Reference proteome</keyword>
<dbReference type="Proteomes" id="UP001642540">
    <property type="component" value="Unassembled WGS sequence"/>
</dbReference>
<gene>
    <name evidence="2" type="ORF">ODALV1_LOCUS17756</name>
</gene>
<dbReference type="EMBL" id="CAXLJM020000054">
    <property type="protein sequence ID" value="CAL8117565.1"/>
    <property type="molecule type" value="Genomic_DNA"/>
</dbReference>
<evidence type="ECO:0000313" key="3">
    <source>
        <dbReference type="Proteomes" id="UP001642540"/>
    </source>
</evidence>
<feature type="compositionally biased region" description="Polar residues" evidence="1">
    <location>
        <begin position="10"/>
        <end position="25"/>
    </location>
</feature>
<evidence type="ECO:0000256" key="1">
    <source>
        <dbReference type="SAM" id="MobiDB-lite"/>
    </source>
</evidence>